<dbReference type="Proteomes" id="UP000267464">
    <property type="component" value="Unassembled WGS sequence"/>
</dbReference>
<dbReference type="EMBL" id="QUSW01000005">
    <property type="protein sequence ID" value="RQP23129.1"/>
    <property type="molecule type" value="Genomic_DNA"/>
</dbReference>
<dbReference type="OrthoDB" id="8905652at2"/>
<dbReference type="AlphaFoldDB" id="A0A3N7JQ09"/>
<dbReference type="RefSeq" id="WP_124541875.1">
    <property type="nucleotide sequence ID" value="NZ_QUSW01000005.1"/>
</dbReference>
<evidence type="ECO:0000313" key="2">
    <source>
        <dbReference type="Proteomes" id="UP000267464"/>
    </source>
</evidence>
<protein>
    <submittedName>
        <fullName evidence="1">Uncharacterized protein</fullName>
    </submittedName>
</protein>
<keyword evidence="2" id="KW-1185">Reference proteome</keyword>
<sequence>MSTTFEVYPGRQPVPTFEELLALAQRRLNEQLWLRGVQKEFELRCELREGRTHDVVPVPSAASFQWPDGRYAWIFVPQHGGGTDVTSFAVGDDEVEFWNDVLADHEPARLLADKVRACLEVGLFWMFRRSAGQPPIINFAYGIIAAALAELTDGIVFSDDSAWDYARFPATARQVYDWYFVPHRALEKKYAQWAENNLSCLKGSTVD</sequence>
<gene>
    <name evidence="1" type="ORF">DZC73_18600</name>
</gene>
<name>A0A3N7JQ09_9BURK</name>
<organism evidence="1 2">
    <name type="scientific">Piscinibacter terrae</name>
    <dbReference type="NCBI Taxonomy" id="2496871"/>
    <lineage>
        <taxon>Bacteria</taxon>
        <taxon>Pseudomonadati</taxon>
        <taxon>Pseudomonadota</taxon>
        <taxon>Betaproteobacteria</taxon>
        <taxon>Burkholderiales</taxon>
        <taxon>Sphaerotilaceae</taxon>
        <taxon>Piscinibacter</taxon>
    </lineage>
</organism>
<proteinExistence type="predicted"/>
<accession>A0A3N7JQ09</accession>
<reference evidence="1 2" key="1">
    <citation type="submission" date="2018-08" db="EMBL/GenBank/DDBJ databases">
        <authorList>
            <person name="Khan S.A."/>
            <person name="Jeon C.O."/>
            <person name="Chun B.H."/>
            <person name="Jeong S.E."/>
        </authorList>
    </citation>
    <scope>NUCLEOTIDE SEQUENCE [LARGE SCALE GENOMIC DNA]</scope>
    <source>
        <strain evidence="1 2">S-16</strain>
    </source>
</reference>
<reference evidence="1 2" key="2">
    <citation type="submission" date="2018-12" db="EMBL/GenBank/DDBJ databases">
        <title>Rhizobacter gummiphilus sp. nov., a rubber-degrading bacterium isolated from the soil of a botanical garden in Japan.</title>
        <authorList>
            <person name="Shunsuke S.S."/>
        </authorList>
    </citation>
    <scope>NUCLEOTIDE SEQUENCE [LARGE SCALE GENOMIC DNA]</scope>
    <source>
        <strain evidence="1 2">S-16</strain>
    </source>
</reference>
<evidence type="ECO:0000313" key="1">
    <source>
        <dbReference type="EMBL" id="RQP23129.1"/>
    </source>
</evidence>
<comment type="caution">
    <text evidence="1">The sequence shown here is derived from an EMBL/GenBank/DDBJ whole genome shotgun (WGS) entry which is preliminary data.</text>
</comment>